<sequence length="65" mass="7204">MPRTNPSRITHEGTTLVLVYTDDEDQACAQCALTKLKNCSAIPGAARCAHKDHGFWIPLKEIPRL</sequence>
<organism evidence="1 2">
    <name type="scientific">Ralstonia phage RpY2</name>
    <dbReference type="NCBI Taxonomy" id="2880950"/>
    <lineage>
        <taxon>Viruses</taxon>
        <taxon>Duplodnaviria</taxon>
        <taxon>Heunggongvirae</taxon>
        <taxon>Uroviricota</taxon>
        <taxon>Caudoviricetes</taxon>
        <taxon>Autographivirales</taxon>
        <taxon>Autotranscriptaviridae</taxon>
        <taxon>Serkorvirus</taxon>
        <taxon>Serkorvirus RpY2</taxon>
    </lineage>
</organism>
<evidence type="ECO:0000313" key="1">
    <source>
        <dbReference type="EMBL" id="UCR90920.1"/>
    </source>
</evidence>
<reference evidence="1 2" key="1">
    <citation type="journal article" date="2021" name="Curr. Microbiol.">
        <title>Complete Genome Sequence of a Novel Bacteriophage RpY1 Infecting Ralstonia solanacearum Strains.</title>
        <authorList>
            <person name="Lee S.Y."/>
            <person name="Thapa Magar R."/>
            <person name="Kim H.J."/>
            <person name="Choi K."/>
            <person name="Lee S.W."/>
        </authorList>
    </citation>
    <scope>NUCLEOTIDE SEQUENCE [LARGE SCALE GENOMIC DNA]</scope>
</reference>
<dbReference type="EMBL" id="OK318991">
    <property type="protein sequence ID" value="UCR90920.1"/>
    <property type="molecule type" value="Genomic_DNA"/>
</dbReference>
<keyword evidence="2" id="KW-1185">Reference proteome</keyword>
<proteinExistence type="predicted"/>
<accession>A0AC61TNG0</accession>
<dbReference type="Proteomes" id="UP000827525">
    <property type="component" value="Segment"/>
</dbReference>
<evidence type="ECO:0000313" key="2">
    <source>
        <dbReference type="Proteomes" id="UP000827525"/>
    </source>
</evidence>
<name>A0AC61TNG0_9CAUD</name>
<protein>
    <submittedName>
        <fullName evidence="1">Uncharacterized protein</fullName>
    </submittedName>
</protein>